<dbReference type="PANTHER" id="PTHR30126:SF39">
    <property type="entry name" value="HTH-TYPE TRANSCRIPTIONAL REGULATOR CYSL"/>
    <property type="match status" value="1"/>
</dbReference>
<evidence type="ECO:0000256" key="1">
    <source>
        <dbReference type="ARBA" id="ARBA00009437"/>
    </source>
</evidence>
<dbReference type="Pfam" id="PF03466">
    <property type="entry name" value="LysR_substrate"/>
    <property type="match status" value="1"/>
</dbReference>
<protein>
    <submittedName>
        <fullName evidence="6">LysR family transcriptional regulator</fullName>
    </submittedName>
</protein>
<dbReference type="Gene3D" id="3.40.190.290">
    <property type="match status" value="1"/>
</dbReference>
<evidence type="ECO:0000313" key="6">
    <source>
        <dbReference type="EMBL" id="UXN70484.1"/>
    </source>
</evidence>
<dbReference type="EMBL" id="CP104965">
    <property type="protein sequence ID" value="UXN70484.1"/>
    <property type="molecule type" value="Genomic_DNA"/>
</dbReference>
<keyword evidence="3" id="KW-0238">DNA-binding</keyword>
<keyword evidence="7" id="KW-1185">Reference proteome</keyword>
<gene>
    <name evidence="6" type="ORF">N8A98_04635</name>
</gene>
<evidence type="ECO:0000256" key="2">
    <source>
        <dbReference type="ARBA" id="ARBA00023015"/>
    </source>
</evidence>
<dbReference type="InterPro" id="IPR005119">
    <property type="entry name" value="LysR_subst-bd"/>
</dbReference>
<dbReference type="Gene3D" id="1.10.10.10">
    <property type="entry name" value="Winged helix-like DNA-binding domain superfamily/Winged helix DNA-binding domain"/>
    <property type="match status" value="1"/>
</dbReference>
<dbReference type="SUPFAM" id="SSF46785">
    <property type="entry name" value="Winged helix' DNA-binding domain"/>
    <property type="match status" value="1"/>
</dbReference>
<comment type="similarity">
    <text evidence="1">Belongs to the LysR transcriptional regulatory family.</text>
</comment>
<evidence type="ECO:0000256" key="4">
    <source>
        <dbReference type="ARBA" id="ARBA00023163"/>
    </source>
</evidence>
<keyword evidence="2" id="KW-0805">Transcription regulation</keyword>
<reference evidence="6 7" key="1">
    <citation type="submission" date="2022-09" db="EMBL/GenBank/DDBJ databases">
        <title>Interaction between co-microsymbionts with complementary sets of symbiotic genes in legume-rhizobium systems.</title>
        <authorList>
            <person name="Safronova V."/>
            <person name="Sazanova A."/>
            <person name="Afonin A."/>
            <person name="Chirak E."/>
        </authorList>
    </citation>
    <scope>NUCLEOTIDE SEQUENCE [LARGE SCALE GENOMIC DNA]</scope>
    <source>
        <strain evidence="6 7">A18/4-1</strain>
    </source>
</reference>
<evidence type="ECO:0000313" key="7">
    <source>
        <dbReference type="Proteomes" id="UP001061862"/>
    </source>
</evidence>
<dbReference type="RefSeq" id="WP_262169548.1">
    <property type="nucleotide sequence ID" value="NZ_CP104965.1"/>
</dbReference>
<dbReference type="PRINTS" id="PR00039">
    <property type="entry name" value="HTHLYSR"/>
</dbReference>
<proteinExistence type="inferred from homology"/>
<dbReference type="Pfam" id="PF00126">
    <property type="entry name" value="HTH_1"/>
    <property type="match status" value="1"/>
</dbReference>
<keyword evidence="4" id="KW-0804">Transcription</keyword>
<dbReference type="InterPro" id="IPR036390">
    <property type="entry name" value="WH_DNA-bd_sf"/>
</dbReference>
<evidence type="ECO:0000256" key="3">
    <source>
        <dbReference type="ARBA" id="ARBA00023125"/>
    </source>
</evidence>
<sequence length="297" mass="31600">MTLEQLRIFLAVAERQHITRAAEGLHMTQSAVSAAVSALENRHGVTLFDRVGRSIVLNEAGRTFLPEAQAVLDRAKAAQGALDDLSRLLRGRLSVMASQTVADYWLPRRLVAYRQMHPRIELDMAFGNTGQVADGVESGLAELGLVEGQVNRPALSVDLLDQDEMIVVVGAGHAWTEPGVAQAAGYGGTAWVLRETGSGTRAAFDGMIARAGIDAAALDIAMVLPGNEAVLGVVEAGLGATLVSRAVARARVVAGLLTVVDLPIVRRSFYLLRHKERYRTKAAEAFLAMVGSARANG</sequence>
<feature type="domain" description="HTH lysR-type" evidence="5">
    <location>
        <begin position="1"/>
        <end position="58"/>
    </location>
</feature>
<dbReference type="SUPFAM" id="SSF53850">
    <property type="entry name" value="Periplasmic binding protein-like II"/>
    <property type="match status" value="1"/>
</dbReference>
<dbReference type="Proteomes" id="UP001061862">
    <property type="component" value="Chromosome"/>
</dbReference>
<organism evidence="6 7">
    <name type="scientific">Devosia neptuniae</name>
    <dbReference type="NCBI Taxonomy" id="191302"/>
    <lineage>
        <taxon>Bacteria</taxon>
        <taxon>Pseudomonadati</taxon>
        <taxon>Pseudomonadota</taxon>
        <taxon>Alphaproteobacteria</taxon>
        <taxon>Hyphomicrobiales</taxon>
        <taxon>Devosiaceae</taxon>
        <taxon>Devosia</taxon>
    </lineage>
</organism>
<accession>A0ABY6CE73</accession>
<dbReference type="PROSITE" id="PS50931">
    <property type="entry name" value="HTH_LYSR"/>
    <property type="match status" value="1"/>
</dbReference>
<name>A0ABY6CE73_9HYPH</name>
<dbReference type="PANTHER" id="PTHR30126">
    <property type="entry name" value="HTH-TYPE TRANSCRIPTIONAL REGULATOR"/>
    <property type="match status" value="1"/>
</dbReference>
<dbReference type="InterPro" id="IPR000847">
    <property type="entry name" value="LysR_HTH_N"/>
</dbReference>
<evidence type="ECO:0000259" key="5">
    <source>
        <dbReference type="PROSITE" id="PS50931"/>
    </source>
</evidence>
<dbReference type="InterPro" id="IPR036388">
    <property type="entry name" value="WH-like_DNA-bd_sf"/>
</dbReference>